<evidence type="ECO:0000256" key="1">
    <source>
        <dbReference type="ARBA" id="ARBA00038087"/>
    </source>
</evidence>
<accession>A0A0J1INP6</accession>
<feature type="domain" description="Baseplate J-like central" evidence="3">
    <location>
        <begin position="198"/>
        <end position="266"/>
    </location>
</feature>
<dbReference type="AlphaFoldDB" id="A0A0J1INP6"/>
<dbReference type="STRING" id="476652.DEAC_c16950"/>
<dbReference type="InterPro" id="IPR006949">
    <property type="entry name" value="Barrel_Baseplate_J-like"/>
</dbReference>
<evidence type="ECO:0000259" key="4">
    <source>
        <dbReference type="Pfam" id="PF26079"/>
    </source>
</evidence>
<dbReference type="Pfam" id="PF04865">
    <property type="entry name" value="Baseplate_J"/>
    <property type="match status" value="1"/>
</dbReference>
<comment type="caution">
    <text evidence="5">The sequence shown here is derived from an EMBL/GenBank/DDBJ whole genome shotgun (WGS) entry which is preliminary data.</text>
</comment>
<gene>
    <name evidence="5" type="ORF">DEAC_c16950</name>
</gene>
<dbReference type="InterPro" id="IPR052399">
    <property type="entry name" value="Phage_Baseplate_Assmbl_Protein"/>
</dbReference>
<dbReference type="InterPro" id="IPR058531">
    <property type="entry name" value="Baseplate_J_M"/>
</dbReference>
<dbReference type="Pfam" id="PF26078">
    <property type="entry name" value="Baseplate_J_M"/>
    <property type="match status" value="1"/>
</dbReference>
<dbReference type="PATRIC" id="fig|476652.3.peg.1752"/>
<feature type="domain" description="Baseplate J-like C-terminal" evidence="4">
    <location>
        <begin position="273"/>
        <end position="353"/>
    </location>
</feature>
<organism evidence="5 6">
    <name type="scientific">Desulfosporosinus acididurans</name>
    <dbReference type="NCBI Taxonomy" id="476652"/>
    <lineage>
        <taxon>Bacteria</taxon>
        <taxon>Bacillati</taxon>
        <taxon>Bacillota</taxon>
        <taxon>Clostridia</taxon>
        <taxon>Eubacteriales</taxon>
        <taxon>Desulfitobacteriaceae</taxon>
        <taxon>Desulfosporosinus</taxon>
    </lineage>
</organism>
<proteinExistence type="inferred from homology"/>
<comment type="similarity">
    <text evidence="1">Belongs to the Mu gp47/PBSX XkdT family.</text>
</comment>
<evidence type="ECO:0000259" key="3">
    <source>
        <dbReference type="Pfam" id="PF26078"/>
    </source>
</evidence>
<feature type="domain" description="Baseplate protein J-like barrel" evidence="2">
    <location>
        <begin position="90"/>
        <end position="172"/>
    </location>
</feature>
<dbReference type="PANTHER" id="PTHR37829:SF3">
    <property type="entry name" value="PROTEIN JAYE-RELATED"/>
    <property type="match status" value="1"/>
</dbReference>
<keyword evidence="6" id="KW-1185">Reference proteome</keyword>
<dbReference type="EMBL" id="LDZY01000005">
    <property type="protein sequence ID" value="KLU66296.1"/>
    <property type="molecule type" value="Genomic_DNA"/>
</dbReference>
<evidence type="ECO:0000313" key="5">
    <source>
        <dbReference type="EMBL" id="KLU66296.1"/>
    </source>
</evidence>
<dbReference type="Pfam" id="PF26079">
    <property type="entry name" value="Baseplate_J_C"/>
    <property type="match status" value="1"/>
</dbReference>
<dbReference type="Proteomes" id="UP000036356">
    <property type="component" value="Unassembled WGS sequence"/>
</dbReference>
<reference evidence="5 6" key="1">
    <citation type="submission" date="2015-06" db="EMBL/GenBank/DDBJ databases">
        <title>Draft genome of the moderately acidophilic sulfate reducer Candidatus Desulfosporosinus acididurans strain M1.</title>
        <authorList>
            <person name="Poehlein A."/>
            <person name="Petzsch P."/>
            <person name="Johnson B.D."/>
            <person name="Schloemann M."/>
            <person name="Daniel R."/>
            <person name="Muehling M."/>
        </authorList>
    </citation>
    <scope>NUCLEOTIDE SEQUENCE [LARGE SCALE GENOMIC DNA]</scope>
    <source>
        <strain evidence="5 6">M1</strain>
    </source>
</reference>
<dbReference type="InterPro" id="IPR058530">
    <property type="entry name" value="Baseplate_J-like_C"/>
</dbReference>
<name>A0A0J1INP6_9FIRM</name>
<dbReference type="PANTHER" id="PTHR37829">
    <property type="entry name" value="PHAGE-LIKE ELEMENT PBSX PROTEIN XKDT"/>
    <property type="match status" value="1"/>
</dbReference>
<evidence type="ECO:0000259" key="2">
    <source>
        <dbReference type="Pfam" id="PF04865"/>
    </source>
</evidence>
<protein>
    <submittedName>
        <fullName evidence="5">Baseplate J-like protein</fullName>
    </submittedName>
</protein>
<sequence>MYKTYDQIVQELQADMVANGSVATDFSSGSQIQTMINVAARGYYTHWYMLELLVELFFVASSEGPFLDLRVGERGITRKLGSAATGSISFTRTTPCPVNTDILDGTTFSTLDGSVSVTTNADTPLASGWTSGSVEVTCTKVGVAGNLAAGTQLRIVGPTPSGLQTITVGAGGLTGGVDEETDDQLRARYLYTIQNPADGGTPGDYQVWASQVTGVTNEQVFPLARGNGTVDVVIASNGIPSADLVAQVQSVISANRPIGADAQVKAPTANTTDVTGTITPATGYTFATLQPVVFEAITNHLNSVSIGDVVRVSGITKAIMSVQGVLDYSLSAPAANIVLTQEQMAVPGTITITQGN</sequence>
<evidence type="ECO:0000313" key="6">
    <source>
        <dbReference type="Proteomes" id="UP000036356"/>
    </source>
</evidence>